<dbReference type="PANTHER" id="PTHR35807:SF1">
    <property type="entry name" value="TRANSCRIPTIONAL REGULATOR REDD"/>
    <property type="match status" value="1"/>
</dbReference>
<feature type="DNA-binding region" description="OmpR/PhoB-type" evidence="5">
    <location>
        <begin position="1"/>
        <end position="93"/>
    </location>
</feature>
<dbReference type="Proteomes" id="UP000199645">
    <property type="component" value="Unassembled WGS sequence"/>
</dbReference>
<dbReference type="SMART" id="SM00382">
    <property type="entry name" value="AAA"/>
    <property type="match status" value="1"/>
</dbReference>
<evidence type="ECO:0000313" key="8">
    <source>
        <dbReference type="Proteomes" id="UP000199645"/>
    </source>
</evidence>
<dbReference type="GO" id="GO:0003677">
    <property type="term" value="F:DNA binding"/>
    <property type="evidence" value="ECO:0007669"/>
    <property type="project" value="UniProtKB-UniRule"/>
</dbReference>
<dbReference type="GO" id="GO:0000160">
    <property type="term" value="P:phosphorelay signal transduction system"/>
    <property type="evidence" value="ECO:0007669"/>
    <property type="project" value="InterPro"/>
</dbReference>
<dbReference type="SUPFAM" id="SSF48452">
    <property type="entry name" value="TPR-like"/>
    <property type="match status" value="1"/>
</dbReference>
<dbReference type="InterPro" id="IPR003593">
    <property type="entry name" value="AAA+_ATPase"/>
</dbReference>
<gene>
    <name evidence="7" type="ORF">SAMN05421541_108384</name>
</gene>
<dbReference type="STRING" id="35752.SAMN05421541_108384"/>
<dbReference type="Pfam" id="PF13401">
    <property type="entry name" value="AAA_22"/>
    <property type="match status" value="1"/>
</dbReference>
<sequence>MLGPLRALVDGAPVALGGPRQRAVLAMLVAANGRTVPVDRIVDELWGDSPPSSALATLHAYISRLRKLLEPRRAPRAAGTVLVSDPVGYSLSLPVEAVDAWCLERAVHSVQEQARELTAEQALAILRAALDRWAGEPYAGFGTAPWAQAEATRLREARLAGRERSIACLLKLGRAEAAIAAAGELAAEHPLRGLSWWLYALGLWAADRDAEALTVLNRHRALLAEELGLDPEPALAELEQAIRLRRGEVRERLLDVGAEHAPDEFTVRPAQLPRTAATFAAREAELAVLTGRGAPLTVITGPGGIGKTTLAVRWAHQVADRHPDGQLYADLRGFGPEETAAEPADVLAGFLVALGVPGRRIPPGEAERSALFRGLLDGRRMLLVLDNAQTAEQVRPLLPGAPGCTVVVTSRNRLAELGAPTCELDVFDAAEAAAYLRARLGAALVDAEPRARDAVIARCGGLPLALAVVCARAGGFPLSAVAEELAEEEGLDAVAGG</sequence>
<dbReference type="InterPro" id="IPR036388">
    <property type="entry name" value="WH-like_DNA-bd_sf"/>
</dbReference>
<feature type="domain" description="OmpR/PhoB-type" evidence="6">
    <location>
        <begin position="1"/>
        <end position="93"/>
    </location>
</feature>
<protein>
    <submittedName>
        <fullName evidence="7">DNA-binding transcriptional activator of the SARP family</fullName>
    </submittedName>
</protein>
<dbReference type="Gene3D" id="1.10.10.10">
    <property type="entry name" value="Winged helix-like DNA-binding domain superfamily/Winged helix DNA-binding domain"/>
    <property type="match status" value="1"/>
</dbReference>
<dbReference type="SMART" id="SM01043">
    <property type="entry name" value="BTAD"/>
    <property type="match status" value="1"/>
</dbReference>
<dbReference type="InterPro" id="IPR001867">
    <property type="entry name" value="OmpR/PhoB-type_DNA-bd"/>
</dbReference>
<evidence type="ECO:0000256" key="1">
    <source>
        <dbReference type="ARBA" id="ARBA00005820"/>
    </source>
</evidence>
<evidence type="ECO:0000256" key="5">
    <source>
        <dbReference type="PROSITE-ProRule" id="PRU01091"/>
    </source>
</evidence>
<dbReference type="Gene3D" id="1.25.40.10">
    <property type="entry name" value="Tetratricopeptide repeat domain"/>
    <property type="match status" value="1"/>
</dbReference>
<evidence type="ECO:0000256" key="2">
    <source>
        <dbReference type="ARBA" id="ARBA00023015"/>
    </source>
</evidence>
<dbReference type="InterPro" id="IPR049945">
    <property type="entry name" value="AAA_22"/>
</dbReference>
<proteinExistence type="inferred from homology"/>
<dbReference type="Gene3D" id="3.40.50.300">
    <property type="entry name" value="P-loop containing nucleotide triphosphate hydrolases"/>
    <property type="match status" value="1"/>
</dbReference>
<keyword evidence="8" id="KW-1185">Reference proteome</keyword>
<dbReference type="EMBL" id="FONV01000008">
    <property type="protein sequence ID" value="SFF31331.1"/>
    <property type="molecule type" value="Genomic_DNA"/>
</dbReference>
<dbReference type="CDD" id="cd15831">
    <property type="entry name" value="BTAD"/>
    <property type="match status" value="1"/>
</dbReference>
<dbReference type="SUPFAM" id="SSF46894">
    <property type="entry name" value="C-terminal effector domain of the bipartite response regulators"/>
    <property type="match status" value="1"/>
</dbReference>
<keyword evidence="4" id="KW-0804">Transcription</keyword>
<dbReference type="PROSITE" id="PS51755">
    <property type="entry name" value="OMPR_PHOB"/>
    <property type="match status" value="1"/>
</dbReference>
<dbReference type="Pfam" id="PF03704">
    <property type="entry name" value="BTAD"/>
    <property type="match status" value="1"/>
</dbReference>
<dbReference type="InterPro" id="IPR051677">
    <property type="entry name" value="AfsR-DnrI-RedD_regulator"/>
</dbReference>
<dbReference type="InterPro" id="IPR005158">
    <property type="entry name" value="BTAD"/>
</dbReference>
<dbReference type="SMART" id="SM00862">
    <property type="entry name" value="Trans_reg_C"/>
    <property type="match status" value="1"/>
</dbReference>
<dbReference type="AlphaFoldDB" id="A0A1I2HSH0"/>
<comment type="similarity">
    <text evidence="1">Belongs to the AfsR/DnrI/RedD regulatory family.</text>
</comment>
<dbReference type="Pfam" id="PF00486">
    <property type="entry name" value="Trans_reg_C"/>
    <property type="match status" value="1"/>
</dbReference>
<dbReference type="GO" id="GO:0006355">
    <property type="term" value="P:regulation of DNA-templated transcription"/>
    <property type="evidence" value="ECO:0007669"/>
    <property type="project" value="InterPro"/>
</dbReference>
<evidence type="ECO:0000259" key="6">
    <source>
        <dbReference type="PROSITE" id="PS51755"/>
    </source>
</evidence>
<evidence type="ECO:0000256" key="4">
    <source>
        <dbReference type="ARBA" id="ARBA00023163"/>
    </source>
</evidence>
<dbReference type="InterPro" id="IPR011990">
    <property type="entry name" value="TPR-like_helical_dom_sf"/>
</dbReference>
<reference evidence="7 8" key="1">
    <citation type="submission" date="2016-10" db="EMBL/GenBank/DDBJ databases">
        <authorList>
            <person name="de Groot N.N."/>
        </authorList>
    </citation>
    <scope>NUCLEOTIDE SEQUENCE [LARGE SCALE GENOMIC DNA]</scope>
    <source>
        <strain evidence="7 8">DSM 43019</strain>
    </source>
</reference>
<dbReference type="PRINTS" id="PR00364">
    <property type="entry name" value="DISEASERSIST"/>
</dbReference>
<name>A0A1I2HSH0_9ACTN</name>
<keyword evidence="2" id="KW-0805">Transcription regulation</keyword>
<accession>A0A1I2HSH0</accession>
<dbReference type="GO" id="GO:0016887">
    <property type="term" value="F:ATP hydrolysis activity"/>
    <property type="evidence" value="ECO:0007669"/>
    <property type="project" value="InterPro"/>
</dbReference>
<dbReference type="InterPro" id="IPR016032">
    <property type="entry name" value="Sig_transdc_resp-reg_C-effctor"/>
</dbReference>
<dbReference type="SUPFAM" id="SSF52540">
    <property type="entry name" value="P-loop containing nucleoside triphosphate hydrolases"/>
    <property type="match status" value="1"/>
</dbReference>
<keyword evidence="3 5" id="KW-0238">DNA-binding</keyword>
<evidence type="ECO:0000256" key="3">
    <source>
        <dbReference type="ARBA" id="ARBA00023125"/>
    </source>
</evidence>
<organism evidence="7 8">
    <name type="scientific">Actinoplanes philippinensis</name>
    <dbReference type="NCBI Taxonomy" id="35752"/>
    <lineage>
        <taxon>Bacteria</taxon>
        <taxon>Bacillati</taxon>
        <taxon>Actinomycetota</taxon>
        <taxon>Actinomycetes</taxon>
        <taxon>Micromonosporales</taxon>
        <taxon>Micromonosporaceae</taxon>
        <taxon>Actinoplanes</taxon>
    </lineage>
</organism>
<evidence type="ECO:0000313" key="7">
    <source>
        <dbReference type="EMBL" id="SFF31331.1"/>
    </source>
</evidence>
<dbReference type="InterPro" id="IPR027417">
    <property type="entry name" value="P-loop_NTPase"/>
</dbReference>
<dbReference type="PANTHER" id="PTHR35807">
    <property type="entry name" value="TRANSCRIPTIONAL REGULATOR REDD-RELATED"/>
    <property type="match status" value="1"/>
</dbReference>